<accession>A0AAW0WNK8</accession>
<evidence type="ECO:0000313" key="6">
    <source>
        <dbReference type="EMBL" id="KAK8729348.1"/>
    </source>
</evidence>
<evidence type="ECO:0000256" key="2">
    <source>
        <dbReference type="ARBA" id="ARBA00022525"/>
    </source>
</evidence>
<dbReference type="Pfam" id="PF03045">
    <property type="entry name" value="DAN"/>
    <property type="match status" value="1"/>
</dbReference>
<proteinExistence type="predicted"/>
<organism evidence="6 7">
    <name type="scientific">Cherax quadricarinatus</name>
    <name type="common">Australian red claw crayfish</name>
    <dbReference type="NCBI Taxonomy" id="27406"/>
    <lineage>
        <taxon>Eukaryota</taxon>
        <taxon>Metazoa</taxon>
        <taxon>Ecdysozoa</taxon>
        <taxon>Arthropoda</taxon>
        <taxon>Crustacea</taxon>
        <taxon>Multicrustacea</taxon>
        <taxon>Malacostraca</taxon>
        <taxon>Eumalacostraca</taxon>
        <taxon>Eucarida</taxon>
        <taxon>Decapoda</taxon>
        <taxon>Pleocyemata</taxon>
        <taxon>Astacidea</taxon>
        <taxon>Parastacoidea</taxon>
        <taxon>Parastacidae</taxon>
        <taxon>Cherax</taxon>
    </lineage>
</organism>
<dbReference type="SMART" id="SM00041">
    <property type="entry name" value="CT"/>
    <property type="match status" value="1"/>
</dbReference>
<evidence type="ECO:0000256" key="4">
    <source>
        <dbReference type="ARBA" id="ARBA00023157"/>
    </source>
</evidence>
<evidence type="ECO:0000256" key="1">
    <source>
        <dbReference type="ARBA" id="ARBA00004613"/>
    </source>
</evidence>
<dbReference type="AlphaFoldDB" id="A0AAW0WNK8"/>
<evidence type="ECO:0000256" key="3">
    <source>
        <dbReference type="ARBA" id="ARBA00022729"/>
    </source>
</evidence>
<dbReference type="PANTHER" id="PTHR15283">
    <property type="entry name" value="GREMLIN 1"/>
    <property type="match status" value="1"/>
</dbReference>
<dbReference type="InterPro" id="IPR004133">
    <property type="entry name" value="DAN_dom"/>
</dbReference>
<dbReference type="GO" id="GO:0036122">
    <property type="term" value="F:BMP binding"/>
    <property type="evidence" value="ECO:0007669"/>
    <property type="project" value="TreeGrafter"/>
</dbReference>
<feature type="domain" description="CTCK" evidence="5">
    <location>
        <begin position="109"/>
        <end position="198"/>
    </location>
</feature>
<keyword evidence="4" id="KW-1015">Disulfide bond</keyword>
<comment type="caution">
    <text evidence="6">The sequence shown here is derived from an EMBL/GenBank/DDBJ whole genome shotgun (WGS) entry which is preliminary data.</text>
</comment>
<dbReference type="InterPro" id="IPR029034">
    <property type="entry name" value="Cystine-knot_cytokine"/>
</dbReference>
<dbReference type="EMBL" id="JARKIK010000068">
    <property type="protein sequence ID" value="KAK8729348.1"/>
    <property type="molecule type" value="Genomic_DNA"/>
</dbReference>
<dbReference type="PANTHER" id="PTHR15283:SF5">
    <property type="entry name" value="NEUROBLASTOMA SUPPRESSOR OF TUMORIGENICITY 1"/>
    <property type="match status" value="1"/>
</dbReference>
<keyword evidence="2" id="KW-0964">Secreted</keyword>
<gene>
    <name evidence="6" type="ORF">OTU49_008780</name>
</gene>
<dbReference type="Proteomes" id="UP001445076">
    <property type="component" value="Unassembled WGS sequence"/>
</dbReference>
<dbReference type="GO" id="GO:0005615">
    <property type="term" value="C:extracellular space"/>
    <property type="evidence" value="ECO:0007669"/>
    <property type="project" value="TreeGrafter"/>
</dbReference>
<dbReference type="GO" id="GO:0048018">
    <property type="term" value="F:receptor ligand activity"/>
    <property type="evidence" value="ECO:0007669"/>
    <property type="project" value="TreeGrafter"/>
</dbReference>
<keyword evidence="7" id="KW-1185">Reference proteome</keyword>
<comment type="subcellular location">
    <subcellularLocation>
        <location evidence="1">Secreted</location>
    </subcellularLocation>
</comment>
<sequence length="297" mass="33966">WLAGASVWPQPLPSENFQVTLRRPGRPEMWSLLPVMVVMVAAVVSGINDVFPPPDLIDPDAAVTRIHHHRSDHSDSDPAVIRLHHRRPSEDHRVHNLMLNPQQHSLCELKPIRQIVTHAQCTSKEMENHVCVGTCFSYTVPQTEPETPGDELLDYCDSCQASNFHWSTIQLDCEEYGNAYQVTKKLQMIANCSCSPCNPSRSQQPPTDNEVTYPSNDHHVRELLFKMLPDGHKFKEGVNKPPDVNRELQYTEMSLDILKKKLHTENKEQSLRDQVLLKYPTSFADIEEEEDINNLSY</sequence>
<dbReference type="InterPro" id="IPR006207">
    <property type="entry name" value="Cys_knot_C"/>
</dbReference>
<reference evidence="6 7" key="1">
    <citation type="journal article" date="2024" name="BMC Genomics">
        <title>Genome assembly of redclaw crayfish (Cherax quadricarinatus) provides insights into its immune adaptation and hypoxia tolerance.</title>
        <authorList>
            <person name="Liu Z."/>
            <person name="Zheng J."/>
            <person name="Li H."/>
            <person name="Fang K."/>
            <person name="Wang S."/>
            <person name="He J."/>
            <person name="Zhou D."/>
            <person name="Weng S."/>
            <person name="Chi M."/>
            <person name="Gu Z."/>
            <person name="He J."/>
            <person name="Li F."/>
            <person name="Wang M."/>
        </authorList>
    </citation>
    <scope>NUCLEOTIDE SEQUENCE [LARGE SCALE GENOMIC DNA]</scope>
    <source>
        <strain evidence="6">ZL_2023a</strain>
    </source>
</reference>
<protein>
    <recommendedName>
        <fullName evidence="5">CTCK domain-containing protein</fullName>
    </recommendedName>
</protein>
<feature type="non-terminal residue" evidence="6">
    <location>
        <position position="1"/>
    </location>
</feature>
<evidence type="ECO:0000313" key="7">
    <source>
        <dbReference type="Proteomes" id="UP001445076"/>
    </source>
</evidence>
<dbReference type="Gene3D" id="2.10.90.10">
    <property type="entry name" value="Cystine-knot cytokines"/>
    <property type="match status" value="1"/>
</dbReference>
<keyword evidence="3" id="KW-0732">Signal</keyword>
<dbReference type="GO" id="GO:0009887">
    <property type="term" value="P:animal organ morphogenesis"/>
    <property type="evidence" value="ECO:0007669"/>
    <property type="project" value="TreeGrafter"/>
</dbReference>
<name>A0AAW0WNK8_CHEQU</name>
<evidence type="ECO:0000259" key="5">
    <source>
        <dbReference type="SMART" id="SM00041"/>
    </source>
</evidence>
<dbReference type="GO" id="GO:0038098">
    <property type="term" value="P:sequestering of BMP from receptor via BMP binding"/>
    <property type="evidence" value="ECO:0007669"/>
    <property type="project" value="TreeGrafter"/>
</dbReference>